<dbReference type="Proteomes" id="UP000290572">
    <property type="component" value="Unassembled WGS sequence"/>
</dbReference>
<organism evidence="1 2">
    <name type="scientific">Labeo rohita</name>
    <name type="common">Indian major carp</name>
    <name type="synonym">Cyprinus rohita</name>
    <dbReference type="NCBI Taxonomy" id="84645"/>
    <lineage>
        <taxon>Eukaryota</taxon>
        <taxon>Metazoa</taxon>
        <taxon>Chordata</taxon>
        <taxon>Craniata</taxon>
        <taxon>Vertebrata</taxon>
        <taxon>Euteleostomi</taxon>
        <taxon>Actinopterygii</taxon>
        <taxon>Neopterygii</taxon>
        <taxon>Teleostei</taxon>
        <taxon>Ostariophysi</taxon>
        <taxon>Cypriniformes</taxon>
        <taxon>Cyprinidae</taxon>
        <taxon>Labeoninae</taxon>
        <taxon>Labeonini</taxon>
        <taxon>Labeo</taxon>
    </lineage>
</organism>
<keyword evidence="2" id="KW-1185">Reference proteome</keyword>
<gene>
    <name evidence="1" type="ORF">ROHU_014478</name>
</gene>
<dbReference type="AlphaFoldDB" id="A0A498NUF9"/>
<evidence type="ECO:0000313" key="2">
    <source>
        <dbReference type="Proteomes" id="UP000290572"/>
    </source>
</evidence>
<reference evidence="1 2" key="1">
    <citation type="submission" date="2018-03" db="EMBL/GenBank/DDBJ databases">
        <title>Draft genome sequence of Rohu Carp (Labeo rohita).</title>
        <authorList>
            <person name="Das P."/>
            <person name="Kushwaha B."/>
            <person name="Joshi C.G."/>
            <person name="Kumar D."/>
            <person name="Nagpure N.S."/>
            <person name="Sahoo L."/>
            <person name="Das S.P."/>
            <person name="Bit A."/>
            <person name="Patnaik S."/>
            <person name="Meher P.K."/>
            <person name="Jayasankar P."/>
            <person name="Koringa P.G."/>
            <person name="Patel N.V."/>
            <person name="Hinsu A.T."/>
            <person name="Kumar R."/>
            <person name="Pandey M."/>
            <person name="Agarwal S."/>
            <person name="Srivastava S."/>
            <person name="Singh M."/>
            <person name="Iquebal M.A."/>
            <person name="Jaiswal S."/>
            <person name="Angadi U.B."/>
            <person name="Kumar N."/>
            <person name="Raza M."/>
            <person name="Shah T.M."/>
            <person name="Rai A."/>
            <person name="Jena J.K."/>
        </authorList>
    </citation>
    <scope>NUCLEOTIDE SEQUENCE [LARGE SCALE GENOMIC DNA]</scope>
    <source>
        <strain evidence="1">DASCIFA01</strain>
        <tissue evidence="1">Testis</tissue>
    </source>
</reference>
<comment type="caution">
    <text evidence="1">The sequence shown here is derived from an EMBL/GenBank/DDBJ whole genome shotgun (WGS) entry which is preliminary data.</text>
</comment>
<name>A0A498NUF9_LABRO</name>
<dbReference type="EMBL" id="QBIY01011129">
    <property type="protein sequence ID" value="RXN35239.1"/>
    <property type="molecule type" value="Genomic_DNA"/>
</dbReference>
<proteinExistence type="predicted"/>
<evidence type="ECO:0000313" key="1">
    <source>
        <dbReference type="EMBL" id="RXN35239.1"/>
    </source>
</evidence>
<protein>
    <submittedName>
        <fullName evidence="1">Uncharacterized protein</fullName>
    </submittedName>
</protein>
<sequence>MIFCRYLNAVHQGFELTLAGGVSLSLPVEPPKHMADGVQNLTLPFLGAMREKPWHEPPNLGTVRPPYPCVRTQTCISSLSVTSRPPVPRDWPL</sequence>
<accession>A0A498NUF9</accession>